<dbReference type="CDD" id="cd00085">
    <property type="entry name" value="HNHc"/>
    <property type="match status" value="1"/>
</dbReference>
<dbReference type="SMART" id="SM00507">
    <property type="entry name" value="HNHc"/>
    <property type="match status" value="1"/>
</dbReference>
<reference evidence="5" key="1">
    <citation type="journal article" date="2019" name="Int. J. Syst. Evol. Microbiol.">
        <title>The Global Catalogue of Microorganisms (GCM) 10K type strain sequencing project: providing services to taxonomists for standard genome sequencing and annotation.</title>
        <authorList>
            <consortium name="The Broad Institute Genomics Platform"/>
            <consortium name="The Broad Institute Genome Sequencing Center for Infectious Disease"/>
            <person name="Wu L."/>
            <person name="Ma J."/>
        </authorList>
    </citation>
    <scope>NUCLEOTIDE SEQUENCE [LARGE SCALE GENOMIC DNA]</scope>
    <source>
        <strain evidence="5">JCM 17808</strain>
    </source>
</reference>
<dbReference type="EMBL" id="BAABGL010000012">
    <property type="protein sequence ID" value="GAA4390938.1"/>
    <property type="molecule type" value="Genomic_DNA"/>
</dbReference>
<comment type="similarity">
    <text evidence="1">Belongs to the Rv1128c/1148c/1588c/1702c/1945/3466 family.</text>
</comment>
<comment type="caution">
    <text evidence="4">The sequence shown here is derived from an EMBL/GenBank/DDBJ whole genome shotgun (WGS) entry which is preliminary data.</text>
</comment>
<dbReference type="Pfam" id="PF01844">
    <property type="entry name" value="HNH"/>
    <property type="match status" value="1"/>
</dbReference>
<organism evidence="4 5">
    <name type="scientific">Brevibacterium pityocampae</name>
    <dbReference type="NCBI Taxonomy" id="506594"/>
    <lineage>
        <taxon>Bacteria</taxon>
        <taxon>Bacillati</taxon>
        <taxon>Actinomycetota</taxon>
        <taxon>Actinomycetes</taxon>
        <taxon>Micrococcales</taxon>
        <taxon>Brevibacteriaceae</taxon>
        <taxon>Brevibacterium</taxon>
    </lineage>
</organism>
<dbReference type="InterPro" id="IPR002711">
    <property type="entry name" value="HNH"/>
</dbReference>
<sequence length="486" mass="52196">MSVGRASVDGMNQEQGVRTTGDVAAVRDALAVLEAVESESEAIDRVRVLEELKAAATAAQARAVIALDRLRNESEAARGAESTARCRGLDAEIGLARRESPARGARFLGLARSLDRDLPRTFAALTAGAVSEEKAHVLHRETSWLRGEKRRQVDELMSDRFEQTGVRRLGAEARAHAQRLDQDAAVEHLERTVKERRVSVRPTPGGMAYLTALLPMPQAVAVYATLQKSAAALVGTGEAGGRTVAQRAADLLVEHVTGQTTAEAVPVEVHLVMTDAALVGEGEEPAWIPGHGPVPAGTARRMLRDSEAGVFLRRLFTTPDSGRLVGMDSRRREFTGLLRRMVMLRDDVCRSPFCDAPIRHVDHAQPHRDGGVTDFTNASGLCAACNYAKENPGWTHDATPDVLAVRTPTGHEYTVDTPPVMITHADVVAPLQSAVTGARADPSRAGPSPAGPAGERLDDDRSPPGRILSMAEHLLRSRLVEFPVAS</sequence>
<evidence type="ECO:0000256" key="1">
    <source>
        <dbReference type="ARBA" id="ARBA00023450"/>
    </source>
</evidence>
<keyword evidence="4" id="KW-0378">Hydrolase</keyword>
<dbReference type="Proteomes" id="UP001500642">
    <property type="component" value="Unassembled WGS sequence"/>
</dbReference>
<evidence type="ECO:0000313" key="5">
    <source>
        <dbReference type="Proteomes" id="UP001500642"/>
    </source>
</evidence>
<dbReference type="InterPro" id="IPR003615">
    <property type="entry name" value="HNH_nuc"/>
</dbReference>
<evidence type="ECO:0000256" key="2">
    <source>
        <dbReference type="SAM" id="MobiDB-lite"/>
    </source>
</evidence>
<evidence type="ECO:0000313" key="4">
    <source>
        <dbReference type="EMBL" id="GAA4390938.1"/>
    </source>
</evidence>
<keyword evidence="5" id="KW-1185">Reference proteome</keyword>
<keyword evidence="4" id="KW-0255">Endonuclease</keyword>
<feature type="domain" description="HNH nuclease" evidence="3">
    <location>
        <begin position="337"/>
        <end position="387"/>
    </location>
</feature>
<accession>A0ABP8JHI7</accession>
<gene>
    <name evidence="4" type="ORF">GCM10023167_17860</name>
</gene>
<evidence type="ECO:0000259" key="3">
    <source>
        <dbReference type="SMART" id="SM00507"/>
    </source>
</evidence>
<feature type="compositionally biased region" description="Low complexity" evidence="2">
    <location>
        <begin position="438"/>
        <end position="454"/>
    </location>
</feature>
<protein>
    <submittedName>
        <fullName evidence="4">HNH endonuclease signature motif containing protein</fullName>
    </submittedName>
</protein>
<proteinExistence type="inferred from homology"/>
<dbReference type="InterPro" id="IPR003870">
    <property type="entry name" value="DUF222"/>
</dbReference>
<keyword evidence="4" id="KW-0540">Nuclease</keyword>
<dbReference type="Pfam" id="PF02720">
    <property type="entry name" value="DUF222"/>
    <property type="match status" value="1"/>
</dbReference>
<name>A0ABP8JHI7_9MICO</name>
<feature type="region of interest" description="Disordered" evidence="2">
    <location>
        <begin position="435"/>
        <end position="466"/>
    </location>
</feature>
<dbReference type="GO" id="GO:0004519">
    <property type="term" value="F:endonuclease activity"/>
    <property type="evidence" value="ECO:0007669"/>
    <property type="project" value="UniProtKB-KW"/>
</dbReference>